<accession>A0A934VNW7</accession>
<comment type="caution">
    <text evidence="1">The sequence shown here is derived from an EMBL/GenBank/DDBJ whole genome shotgun (WGS) entry which is preliminary data.</text>
</comment>
<dbReference type="Proteomes" id="UP000604083">
    <property type="component" value="Unassembled WGS sequence"/>
</dbReference>
<keyword evidence="2" id="KW-1185">Reference proteome</keyword>
<name>A0A934VNW7_9BACT</name>
<sequence>MAQIAFSPLNFCRVVCPELNDAIMDSCSDVPGNHIHMTRAFLRGMAEHDLKAAIETTEEIRDTNPDFHRSLGFSVEGYLIDEDIYEWALENEVDEGVQAFAST</sequence>
<evidence type="ECO:0000313" key="1">
    <source>
        <dbReference type="EMBL" id="MBK1835757.1"/>
    </source>
</evidence>
<protein>
    <submittedName>
        <fullName evidence="1">Uncharacterized protein</fullName>
    </submittedName>
</protein>
<dbReference type="EMBL" id="JAENIO010000155">
    <property type="protein sequence ID" value="MBK1835757.1"/>
    <property type="molecule type" value="Genomic_DNA"/>
</dbReference>
<gene>
    <name evidence="1" type="ORF">JIN78_16965</name>
</gene>
<dbReference type="AlphaFoldDB" id="A0A934VNW7"/>
<reference evidence="1" key="1">
    <citation type="submission" date="2021-01" db="EMBL/GenBank/DDBJ databases">
        <title>Modified the classification status of verrucomicrobia.</title>
        <authorList>
            <person name="Feng X."/>
        </authorList>
    </citation>
    <scope>NUCLEOTIDE SEQUENCE</scope>
    <source>
        <strain evidence="1">KCTC 12986</strain>
    </source>
</reference>
<evidence type="ECO:0000313" key="2">
    <source>
        <dbReference type="Proteomes" id="UP000604083"/>
    </source>
</evidence>
<proteinExistence type="predicted"/>
<organism evidence="1 2">
    <name type="scientific">Roseibacillus ishigakijimensis</name>
    <dbReference type="NCBI Taxonomy" id="454146"/>
    <lineage>
        <taxon>Bacteria</taxon>
        <taxon>Pseudomonadati</taxon>
        <taxon>Verrucomicrobiota</taxon>
        <taxon>Verrucomicrobiia</taxon>
        <taxon>Verrucomicrobiales</taxon>
        <taxon>Verrucomicrobiaceae</taxon>
        <taxon>Roseibacillus</taxon>
    </lineage>
</organism>